<dbReference type="GO" id="GO:0008483">
    <property type="term" value="F:transaminase activity"/>
    <property type="evidence" value="ECO:0007669"/>
    <property type="project" value="TreeGrafter"/>
</dbReference>
<dbReference type="PIRSF" id="PIRSF000390">
    <property type="entry name" value="PLP_StrS"/>
    <property type="match status" value="1"/>
</dbReference>
<dbReference type="InterPro" id="IPR015424">
    <property type="entry name" value="PyrdxlP-dep_Trfase"/>
</dbReference>
<keyword evidence="2 3" id="KW-0663">Pyridoxal phosphate</keyword>
<dbReference type="EMBL" id="AP014854">
    <property type="protein sequence ID" value="BAR97981.1"/>
    <property type="molecule type" value="Genomic_DNA"/>
</dbReference>
<dbReference type="InterPro" id="IPR015421">
    <property type="entry name" value="PyrdxlP-dep_Trfase_major"/>
</dbReference>
<evidence type="ECO:0000256" key="2">
    <source>
        <dbReference type="PIRSR" id="PIRSR000390-2"/>
    </source>
</evidence>
<dbReference type="AlphaFoldDB" id="A0A182CZD8"/>
<feature type="modified residue" description="N6-(pyridoxal phosphate)lysine" evidence="2">
    <location>
        <position position="232"/>
    </location>
</feature>
<dbReference type="PANTHER" id="PTHR30244">
    <property type="entry name" value="TRANSAMINASE"/>
    <property type="match status" value="1"/>
</dbReference>
<dbReference type="InterPro" id="IPR000653">
    <property type="entry name" value="DegT/StrS_aminotransferase"/>
</dbReference>
<protein>
    <submittedName>
        <fullName evidence="4">DegT/DnrJ/EryC1/StrS family protein</fullName>
    </submittedName>
</protein>
<dbReference type="GO" id="GO:0000271">
    <property type="term" value="P:polysaccharide biosynthetic process"/>
    <property type="evidence" value="ECO:0007669"/>
    <property type="project" value="TreeGrafter"/>
</dbReference>
<evidence type="ECO:0000313" key="4">
    <source>
        <dbReference type="EMBL" id="BAR97981.1"/>
    </source>
</evidence>
<dbReference type="Pfam" id="PF01041">
    <property type="entry name" value="DegT_DnrJ_EryC1"/>
    <property type="match status" value="1"/>
</dbReference>
<feature type="active site" description="Proton acceptor" evidence="1">
    <location>
        <position position="232"/>
    </location>
</feature>
<dbReference type="PANTHER" id="PTHR30244:SF42">
    <property type="entry name" value="UDP-2-ACETAMIDO-2-DEOXY-3-OXO-D-GLUCURONATE AMINOTRANSFERASE"/>
    <property type="match status" value="1"/>
</dbReference>
<name>A0A182CZD8_BLAVI</name>
<dbReference type="InterPro" id="IPR015422">
    <property type="entry name" value="PyrdxlP-dep_Trfase_small"/>
</dbReference>
<evidence type="ECO:0000256" key="1">
    <source>
        <dbReference type="PIRSR" id="PIRSR000390-1"/>
    </source>
</evidence>
<dbReference type="GO" id="GO:0030170">
    <property type="term" value="F:pyridoxal phosphate binding"/>
    <property type="evidence" value="ECO:0007669"/>
    <property type="project" value="TreeGrafter"/>
</dbReference>
<reference evidence="4" key="1">
    <citation type="journal article" date="2015" name="Genome Announc.">
        <title>Complete Genome Sequence of the Bacteriochlorophyll b-Producing Photosynthetic Bacterium Blastochloris viridis.</title>
        <authorList>
            <person name="Tsukatani Y."/>
            <person name="Hirose Y."/>
            <person name="Harada J."/>
            <person name="Misawa N."/>
            <person name="Mori K."/>
            <person name="Inoue K."/>
            <person name="Tamiaki H."/>
        </authorList>
    </citation>
    <scope>NUCLEOTIDE SEQUENCE [LARGE SCALE GENOMIC DNA]</scope>
    <source>
        <strain evidence="4">DSM 133</strain>
    </source>
</reference>
<comment type="similarity">
    <text evidence="3">Belongs to the DegT/DnrJ/EryC1 family.</text>
</comment>
<organism evidence="4">
    <name type="scientific">Blastochloris viridis</name>
    <name type="common">Rhodopseudomonas viridis</name>
    <dbReference type="NCBI Taxonomy" id="1079"/>
    <lineage>
        <taxon>Bacteria</taxon>
        <taxon>Pseudomonadati</taxon>
        <taxon>Pseudomonadota</taxon>
        <taxon>Alphaproteobacteria</taxon>
        <taxon>Hyphomicrobiales</taxon>
        <taxon>Blastochloridaceae</taxon>
        <taxon>Blastochloris</taxon>
    </lineage>
</organism>
<accession>A0A182CZD8</accession>
<dbReference type="Gene3D" id="3.90.1150.10">
    <property type="entry name" value="Aspartate Aminotransferase, domain 1"/>
    <property type="match status" value="1"/>
</dbReference>
<sequence length="414" mass="43879">MGTGLAEESAQIQKLKAIRLVRLDRRMALSPPTGHDMTASPPIPFIDLKAQRSRLGGTVDAAVARVLEHGQFILGPEVRELESQLAAFCGAKHALTCSSGTDALTLVLLAKGIKPGDAVFCPSFTFCATAEVVALVGATPVFVDVIAGTFNMSAAGLERGIATATRLGLRPALVIPVDLFGLPADYDEILPVAERHGLPVLSDAAQSFGASYRGRSVGTFGVATATSFFPAKPLGCYGDGGAVLTDDDQLIEVLRSLRVHGMGTDKYDNIRLGMTGRLDTIQAAVLIEKLKVFKEEIAARDRAAAAYTAALADVAIVPQVPDGLASVWAQYTIRLRPGRRAKLAADLAAEGIPTAVYYPKALHQQQAYQHFPVSDGGLAVTERLVDEVISLPMHGYLDQATQGRIIEAVRRALG</sequence>
<dbReference type="SUPFAM" id="SSF53383">
    <property type="entry name" value="PLP-dependent transferases"/>
    <property type="match status" value="1"/>
</dbReference>
<dbReference type="Gene3D" id="3.40.640.10">
    <property type="entry name" value="Type I PLP-dependent aspartate aminotransferase-like (Major domain)"/>
    <property type="match status" value="1"/>
</dbReference>
<evidence type="ECO:0000256" key="3">
    <source>
        <dbReference type="RuleBase" id="RU004508"/>
    </source>
</evidence>
<dbReference type="CDD" id="cd00616">
    <property type="entry name" value="AHBA_syn"/>
    <property type="match status" value="1"/>
</dbReference>
<dbReference type="PATRIC" id="fig|1079.8.peg.400"/>
<gene>
    <name evidence="4" type="ORF">BV133_388</name>
</gene>
<proteinExistence type="inferred from homology"/>